<organism evidence="2 3">
    <name type="scientific">Ephemerocybe angulata</name>
    <dbReference type="NCBI Taxonomy" id="980116"/>
    <lineage>
        <taxon>Eukaryota</taxon>
        <taxon>Fungi</taxon>
        <taxon>Dikarya</taxon>
        <taxon>Basidiomycota</taxon>
        <taxon>Agaricomycotina</taxon>
        <taxon>Agaricomycetes</taxon>
        <taxon>Agaricomycetidae</taxon>
        <taxon>Agaricales</taxon>
        <taxon>Agaricineae</taxon>
        <taxon>Psathyrellaceae</taxon>
        <taxon>Ephemerocybe</taxon>
    </lineage>
</organism>
<evidence type="ECO:0000313" key="3">
    <source>
        <dbReference type="Proteomes" id="UP000521943"/>
    </source>
</evidence>
<comment type="caution">
    <text evidence="2">The sequence shown here is derived from an EMBL/GenBank/DDBJ whole genome shotgun (WGS) entry which is preliminary data.</text>
</comment>
<dbReference type="AlphaFoldDB" id="A0A8H6IJK7"/>
<gene>
    <name evidence="2" type="ORF">DFP72DRAFT_202739</name>
</gene>
<keyword evidence="3" id="KW-1185">Reference proteome</keyword>
<keyword evidence="1" id="KW-0732">Signal</keyword>
<proteinExistence type="predicted"/>
<reference evidence="2 3" key="1">
    <citation type="submission" date="2020-07" db="EMBL/GenBank/DDBJ databases">
        <title>Comparative genomics of pyrophilous fungi reveals a link between fire events and developmental genes.</title>
        <authorList>
            <consortium name="DOE Joint Genome Institute"/>
            <person name="Steindorff A.S."/>
            <person name="Carver A."/>
            <person name="Calhoun S."/>
            <person name="Stillman K."/>
            <person name="Liu H."/>
            <person name="Lipzen A."/>
            <person name="Pangilinan J."/>
            <person name="Labutti K."/>
            <person name="Bruns T.D."/>
            <person name="Grigoriev I.V."/>
        </authorList>
    </citation>
    <scope>NUCLEOTIDE SEQUENCE [LARGE SCALE GENOMIC DNA]</scope>
    <source>
        <strain evidence="2 3">CBS 144469</strain>
    </source>
</reference>
<dbReference type="Proteomes" id="UP000521943">
    <property type="component" value="Unassembled WGS sequence"/>
</dbReference>
<evidence type="ECO:0000256" key="1">
    <source>
        <dbReference type="SAM" id="SignalP"/>
    </source>
</evidence>
<sequence>MAWLTSLLAFTVPTCDSFARALLESTRNLRCGIRSGGREVLAGAVDGGGMQREPSRGSACDLRKVLPSSMLLHRDSRWTWTCWRRRVDLREPPWIRARVLACI</sequence>
<feature type="chain" id="PRO_5034173032" description="Secreted protein" evidence="1">
    <location>
        <begin position="18"/>
        <end position="103"/>
    </location>
</feature>
<evidence type="ECO:0008006" key="4">
    <source>
        <dbReference type="Google" id="ProtNLM"/>
    </source>
</evidence>
<name>A0A8H6IJK7_9AGAR</name>
<dbReference type="EMBL" id="JACGCI010000002">
    <property type="protein sequence ID" value="KAF6765402.1"/>
    <property type="molecule type" value="Genomic_DNA"/>
</dbReference>
<feature type="signal peptide" evidence="1">
    <location>
        <begin position="1"/>
        <end position="17"/>
    </location>
</feature>
<accession>A0A8H6IJK7</accession>
<evidence type="ECO:0000313" key="2">
    <source>
        <dbReference type="EMBL" id="KAF6765402.1"/>
    </source>
</evidence>
<protein>
    <recommendedName>
        <fullName evidence="4">Secreted protein</fullName>
    </recommendedName>
</protein>